<organism evidence="1">
    <name type="scientific">marine sediment metagenome</name>
    <dbReference type="NCBI Taxonomy" id="412755"/>
    <lineage>
        <taxon>unclassified sequences</taxon>
        <taxon>metagenomes</taxon>
        <taxon>ecological metagenomes</taxon>
    </lineage>
</organism>
<gene>
    <name evidence="1" type="ORF">LCGC14_1016150</name>
</gene>
<reference evidence="1" key="1">
    <citation type="journal article" date="2015" name="Nature">
        <title>Complex archaea that bridge the gap between prokaryotes and eukaryotes.</title>
        <authorList>
            <person name="Spang A."/>
            <person name="Saw J.H."/>
            <person name="Jorgensen S.L."/>
            <person name="Zaremba-Niedzwiedzka K."/>
            <person name="Martijn J."/>
            <person name="Lind A.E."/>
            <person name="van Eijk R."/>
            <person name="Schleper C."/>
            <person name="Guy L."/>
            <person name="Ettema T.J."/>
        </authorList>
    </citation>
    <scope>NUCLEOTIDE SEQUENCE</scope>
</reference>
<dbReference type="EMBL" id="LAZR01004030">
    <property type="protein sequence ID" value="KKN12448.1"/>
    <property type="molecule type" value="Genomic_DNA"/>
</dbReference>
<evidence type="ECO:0000313" key="1">
    <source>
        <dbReference type="EMBL" id="KKN12448.1"/>
    </source>
</evidence>
<dbReference type="AlphaFoldDB" id="A0A0F9R4S2"/>
<proteinExistence type="predicted"/>
<comment type="caution">
    <text evidence="1">The sequence shown here is derived from an EMBL/GenBank/DDBJ whole genome shotgun (WGS) entry which is preliminary data.</text>
</comment>
<name>A0A0F9R4S2_9ZZZZ</name>
<sequence>MGDEMTERICRGCDLPATDLTIIEDDSEYCTLCEWDNVPYIDGLKAEIARLQGVIDTAWDAGGSDAFDILEKGISAVLLDKEKSDGS</sequence>
<protein>
    <submittedName>
        <fullName evidence="1">Uncharacterized protein</fullName>
    </submittedName>
</protein>
<accession>A0A0F9R4S2</accession>